<protein>
    <submittedName>
        <fullName evidence="2">Uncharacterized protein</fullName>
    </submittedName>
</protein>
<proteinExistence type="predicted"/>
<name>A0AAV2NLM9_9HYME</name>
<dbReference type="AlphaFoldDB" id="A0AAV2NLM9"/>
<sequence length="103" mass="11356">MSPTDSVVQHCSKVQNIAKQLTDLGEPVSDLTVMAKILASLTTKFSTLQTAWDNVDPERQTIDNLQERLIREESRLDASGDKANALTVTKESGVQDELKKKGQ</sequence>
<dbReference type="Proteomes" id="UP001497644">
    <property type="component" value="Chromosome 3"/>
</dbReference>
<feature type="region of interest" description="Disordered" evidence="1">
    <location>
        <begin position="76"/>
        <end position="103"/>
    </location>
</feature>
<dbReference type="EMBL" id="OZ034826">
    <property type="protein sequence ID" value="CAL1681315.1"/>
    <property type="molecule type" value="Genomic_DNA"/>
</dbReference>
<evidence type="ECO:0000256" key="1">
    <source>
        <dbReference type="SAM" id="MobiDB-lite"/>
    </source>
</evidence>
<organism evidence="2 3">
    <name type="scientific">Lasius platythorax</name>
    <dbReference type="NCBI Taxonomy" id="488582"/>
    <lineage>
        <taxon>Eukaryota</taxon>
        <taxon>Metazoa</taxon>
        <taxon>Ecdysozoa</taxon>
        <taxon>Arthropoda</taxon>
        <taxon>Hexapoda</taxon>
        <taxon>Insecta</taxon>
        <taxon>Pterygota</taxon>
        <taxon>Neoptera</taxon>
        <taxon>Endopterygota</taxon>
        <taxon>Hymenoptera</taxon>
        <taxon>Apocrita</taxon>
        <taxon>Aculeata</taxon>
        <taxon>Formicoidea</taxon>
        <taxon>Formicidae</taxon>
        <taxon>Formicinae</taxon>
        <taxon>Lasius</taxon>
        <taxon>Lasius</taxon>
    </lineage>
</organism>
<evidence type="ECO:0000313" key="3">
    <source>
        <dbReference type="Proteomes" id="UP001497644"/>
    </source>
</evidence>
<evidence type="ECO:0000313" key="2">
    <source>
        <dbReference type="EMBL" id="CAL1681315.1"/>
    </source>
</evidence>
<keyword evidence="3" id="KW-1185">Reference proteome</keyword>
<accession>A0AAV2NLM9</accession>
<dbReference type="Pfam" id="PF14223">
    <property type="entry name" value="Retrotran_gag_2"/>
    <property type="match status" value="1"/>
</dbReference>
<gene>
    <name evidence="2" type="ORF">LPLAT_LOCUS7364</name>
</gene>
<reference evidence="2" key="1">
    <citation type="submission" date="2024-04" db="EMBL/GenBank/DDBJ databases">
        <authorList>
            <consortium name="Molecular Ecology Group"/>
        </authorList>
    </citation>
    <scope>NUCLEOTIDE SEQUENCE</scope>
</reference>